<proteinExistence type="predicted"/>
<comment type="caution">
    <text evidence="1">The sequence shown here is derived from an EMBL/GenBank/DDBJ whole genome shotgun (WGS) entry which is preliminary data.</text>
</comment>
<evidence type="ECO:0000313" key="2">
    <source>
        <dbReference type="Proteomes" id="UP000229901"/>
    </source>
</evidence>
<protein>
    <submittedName>
        <fullName evidence="1">Uncharacterized protein</fullName>
    </submittedName>
</protein>
<organism evidence="1 2">
    <name type="scientific">Candidatus Falkowbacteria bacterium CG10_big_fil_rev_8_21_14_0_10_39_11</name>
    <dbReference type="NCBI Taxonomy" id="1974565"/>
    <lineage>
        <taxon>Bacteria</taxon>
        <taxon>Candidatus Falkowiibacteriota</taxon>
    </lineage>
</organism>
<reference evidence="2" key="1">
    <citation type="submission" date="2017-09" db="EMBL/GenBank/DDBJ databases">
        <title>Depth-based differentiation of microbial function through sediment-hosted aquifers and enrichment of novel symbionts in the deep terrestrial subsurface.</title>
        <authorList>
            <person name="Probst A.J."/>
            <person name="Ladd B."/>
            <person name="Jarett J.K."/>
            <person name="Geller-Mcgrath D.E."/>
            <person name="Sieber C.M.K."/>
            <person name="Emerson J.B."/>
            <person name="Anantharaman K."/>
            <person name="Thomas B.C."/>
            <person name="Malmstrom R."/>
            <person name="Stieglmeier M."/>
            <person name="Klingl A."/>
            <person name="Woyke T."/>
            <person name="Ryan C.M."/>
            <person name="Banfield J.F."/>
        </authorList>
    </citation>
    <scope>NUCLEOTIDE SEQUENCE [LARGE SCALE GENOMIC DNA]</scope>
</reference>
<sequence>MGAVYFNTHFSYVSNRAEEHESAYDLGALYSGYYKPKITLSSGDILDTIKTGRSTVIMNLHRDKRYLTLYIKLNSGDITTFGNVWLAKVVIKEKNGRVTIIELRDDPACETRKDMCKRYVDIADEAYEYYEDKILMPALKDQADHLEQL</sequence>
<accession>A0A2H0V639</accession>
<name>A0A2H0V639_9BACT</name>
<dbReference type="Proteomes" id="UP000229901">
    <property type="component" value="Unassembled WGS sequence"/>
</dbReference>
<evidence type="ECO:0000313" key="1">
    <source>
        <dbReference type="EMBL" id="PIR94543.1"/>
    </source>
</evidence>
<dbReference type="EMBL" id="PFAP01000003">
    <property type="protein sequence ID" value="PIR94543.1"/>
    <property type="molecule type" value="Genomic_DNA"/>
</dbReference>
<gene>
    <name evidence="1" type="ORF">COT97_00670</name>
</gene>
<dbReference type="AlphaFoldDB" id="A0A2H0V639"/>